<evidence type="ECO:0000313" key="1">
    <source>
        <dbReference type="EMBL" id="GME34617.1"/>
    </source>
</evidence>
<protein>
    <submittedName>
        <fullName evidence="1">C2H2 type zinc finger domain protein</fullName>
    </submittedName>
</protein>
<gene>
    <name evidence="1" type="primary">g2777</name>
    <name evidence="1" type="ORF">NpPPO83_00002777</name>
</gene>
<proteinExistence type="predicted"/>
<keyword evidence="2" id="KW-1185">Reference proteome</keyword>
<dbReference type="EMBL" id="BSXG01000254">
    <property type="protein sequence ID" value="GME34617.1"/>
    <property type="molecule type" value="Genomic_DNA"/>
</dbReference>
<organism evidence="1 2">
    <name type="scientific">Neofusicoccum parvum</name>
    <dbReference type="NCBI Taxonomy" id="310453"/>
    <lineage>
        <taxon>Eukaryota</taxon>
        <taxon>Fungi</taxon>
        <taxon>Dikarya</taxon>
        <taxon>Ascomycota</taxon>
        <taxon>Pezizomycotina</taxon>
        <taxon>Dothideomycetes</taxon>
        <taxon>Dothideomycetes incertae sedis</taxon>
        <taxon>Botryosphaeriales</taxon>
        <taxon>Botryosphaeriaceae</taxon>
        <taxon>Neofusicoccum</taxon>
    </lineage>
</organism>
<comment type="caution">
    <text evidence="1">The sequence shown here is derived from an EMBL/GenBank/DDBJ whole genome shotgun (WGS) entry which is preliminary data.</text>
</comment>
<name>A0ACB5SCI0_9PEZI</name>
<evidence type="ECO:0000313" key="2">
    <source>
        <dbReference type="Proteomes" id="UP001165186"/>
    </source>
</evidence>
<dbReference type="Proteomes" id="UP001165186">
    <property type="component" value="Unassembled WGS sequence"/>
</dbReference>
<reference evidence="1" key="1">
    <citation type="submission" date="2024-09" db="EMBL/GenBank/DDBJ databases">
        <title>Draft Genome Sequences of Neofusicoccum parvum.</title>
        <authorList>
            <person name="Ashida A."/>
            <person name="Camagna M."/>
            <person name="Tanaka A."/>
            <person name="Takemoto D."/>
        </authorList>
    </citation>
    <scope>NUCLEOTIDE SEQUENCE</scope>
    <source>
        <strain evidence="1">PPO83</strain>
    </source>
</reference>
<accession>A0ACB5SCI0</accession>
<sequence>MDSLPDLTRLAQAVGVGAAFYMSGYHCASDQLALRGALLTRDPAVQVEQWFLGWDTGRTVGPALVLGVAASAACLAWKDWLKVRIE</sequence>